<keyword evidence="5" id="KW-1185">Reference proteome</keyword>
<keyword evidence="2" id="KW-1003">Cell membrane</keyword>
<dbReference type="PIRSF" id="PIRSF016661">
    <property type="entry name" value="BioY"/>
    <property type="match status" value="1"/>
</dbReference>
<dbReference type="Proteomes" id="UP001604335">
    <property type="component" value="Unassembled WGS sequence"/>
</dbReference>
<evidence type="ECO:0000313" key="5">
    <source>
        <dbReference type="Proteomes" id="UP001604335"/>
    </source>
</evidence>
<evidence type="ECO:0000256" key="3">
    <source>
        <dbReference type="SAM" id="Phobius"/>
    </source>
</evidence>
<feature type="transmembrane region" description="Helical" evidence="3">
    <location>
        <begin position="164"/>
        <end position="183"/>
    </location>
</feature>
<evidence type="ECO:0000256" key="2">
    <source>
        <dbReference type="PIRNR" id="PIRNR016661"/>
    </source>
</evidence>
<dbReference type="Pfam" id="PF02632">
    <property type="entry name" value="BioY"/>
    <property type="match status" value="1"/>
</dbReference>
<feature type="transmembrane region" description="Helical" evidence="3">
    <location>
        <begin position="123"/>
        <end position="144"/>
    </location>
</feature>
<feature type="transmembrane region" description="Helical" evidence="3">
    <location>
        <begin position="6"/>
        <end position="26"/>
    </location>
</feature>
<dbReference type="PANTHER" id="PTHR34295:SF1">
    <property type="entry name" value="BIOTIN TRANSPORTER BIOY"/>
    <property type="match status" value="1"/>
</dbReference>
<name>A0ABW7C7K3_9CYAN</name>
<dbReference type="Gene3D" id="1.10.1760.20">
    <property type="match status" value="1"/>
</dbReference>
<comment type="caution">
    <text evidence="4">The sequence shown here is derived from an EMBL/GenBank/DDBJ whole genome shotgun (WGS) entry which is preliminary data.</text>
</comment>
<protein>
    <recommendedName>
        <fullName evidence="2">Biotin transporter</fullName>
    </recommendedName>
</protein>
<proteinExistence type="inferred from homology"/>
<reference evidence="5" key="1">
    <citation type="journal article" date="2024" name="Algal Res.">
        <title>Biochemical, toxicological and genomic investigation of a high-biomass producing Limnothrix strain isolated from Italian shallow drinking water reservoir.</title>
        <authorList>
            <person name="Simonazzi M."/>
            <person name="Shishido T.K."/>
            <person name="Delbaje E."/>
            <person name="Wahlsten M."/>
            <person name="Fewer D.P."/>
            <person name="Sivonen K."/>
            <person name="Pezzolesi L."/>
            <person name="Pistocchi R."/>
        </authorList>
    </citation>
    <scope>NUCLEOTIDE SEQUENCE [LARGE SCALE GENOMIC DNA]</scope>
    <source>
        <strain evidence="5">LRLZ20PSL1</strain>
    </source>
</reference>
<keyword evidence="3" id="KW-0812">Transmembrane</keyword>
<comment type="subcellular location">
    <subcellularLocation>
        <location evidence="2">Cell membrane</location>
        <topology evidence="2">Multi-pass membrane protein</topology>
    </subcellularLocation>
</comment>
<organism evidence="4 5">
    <name type="scientific">Limnothrix redekei LRLZ20PSL1</name>
    <dbReference type="NCBI Taxonomy" id="3112953"/>
    <lineage>
        <taxon>Bacteria</taxon>
        <taxon>Bacillati</taxon>
        <taxon>Cyanobacteriota</taxon>
        <taxon>Cyanophyceae</taxon>
        <taxon>Pseudanabaenales</taxon>
        <taxon>Pseudanabaenaceae</taxon>
        <taxon>Limnothrix</taxon>
    </lineage>
</organism>
<dbReference type="RefSeq" id="WP_393011290.1">
    <property type="nucleotide sequence ID" value="NZ_JAZAQF010000029.1"/>
</dbReference>
<keyword evidence="2 3" id="KW-0472">Membrane</keyword>
<feature type="transmembrane region" description="Helical" evidence="3">
    <location>
        <begin position="47"/>
        <end position="76"/>
    </location>
</feature>
<evidence type="ECO:0000313" key="4">
    <source>
        <dbReference type="EMBL" id="MFG3817167.1"/>
    </source>
</evidence>
<evidence type="ECO:0000256" key="1">
    <source>
        <dbReference type="ARBA" id="ARBA00010692"/>
    </source>
</evidence>
<keyword evidence="2" id="KW-0813">Transport</keyword>
<dbReference type="EMBL" id="JAZAQF010000029">
    <property type="protein sequence ID" value="MFG3817167.1"/>
    <property type="molecule type" value="Genomic_DNA"/>
</dbReference>
<accession>A0ABW7C7K3</accession>
<comment type="similarity">
    <text evidence="1 2">Belongs to the BioY family.</text>
</comment>
<keyword evidence="3" id="KW-1133">Transmembrane helix</keyword>
<sequence length="185" mass="19470">MRLETLLWAAIGVLLSIAASFVEVFVPTAPWDWLQEGVRVVSLGTRYQVAALLLVACLGGGTAAALSQIAYLLLGLAGLPIFEGGGGWQYIQEPSFGYLLGFVPAGWLCGRWAFLGPPKVEQLAIGCAIGLVVLHGVGLVYAMALRANEFEAIATTYSQAALPGQLVAACAAATIASVFRHLVFY</sequence>
<dbReference type="PANTHER" id="PTHR34295">
    <property type="entry name" value="BIOTIN TRANSPORTER BIOY"/>
    <property type="match status" value="1"/>
</dbReference>
<dbReference type="InterPro" id="IPR003784">
    <property type="entry name" value="BioY"/>
</dbReference>
<gene>
    <name evidence="4" type="ORF">VPK24_05920</name>
</gene>
<feature type="transmembrane region" description="Helical" evidence="3">
    <location>
        <begin position="96"/>
        <end position="114"/>
    </location>
</feature>